<dbReference type="SMART" id="SM00028">
    <property type="entry name" value="TPR"/>
    <property type="match status" value="3"/>
</dbReference>
<dbReference type="InterPro" id="IPR014162">
    <property type="entry name" value="CpoB_C"/>
</dbReference>
<dbReference type="NCBIfam" id="TIGR02795">
    <property type="entry name" value="tol_pal_ybgF"/>
    <property type="match status" value="1"/>
</dbReference>
<dbReference type="InterPro" id="IPR034706">
    <property type="entry name" value="CpoB"/>
</dbReference>
<feature type="chain" id="PRO_5027191605" description="Cell division coordinator CpoB" evidence="1">
    <location>
        <begin position="29"/>
        <end position="307"/>
    </location>
</feature>
<evidence type="ECO:0000256" key="2">
    <source>
        <dbReference type="SAM" id="MobiDB-lite"/>
    </source>
</evidence>
<dbReference type="HAMAP" id="MF_02066">
    <property type="entry name" value="CpoB"/>
    <property type="match status" value="1"/>
</dbReference>
<organism evidence="3 4">
    <name type="scientific">Parvibaculum sedimenti</name>
    <dbReference type="NCBI Taxonomy" id="2608632"/>
    <lineage>
        <taxon>Bacteria</taxon>
        <taxon>Pseudomonadati</taxon>
        <taxon>Pseudomonadota</taxon>
        <taxon>Alphaproteobacteria</taxon>
        <taxon>Hyphomicrobiales</taxon>
        <taxon>Parvibaculaceae</taxon>
        <taxon>Parvibaculum</taxon>
    </lineage>
</organism>
<dbReference type="SUPFAM" id="SSF48452">
    <property type="entry name" value="TPR-like"/>
    <property type="match status" value="1"/>
</dbReference>
<dbReference type="Proteomes" id="UP000468901">
    <property type="component" value="Unassembled WGS sequence"/>
</dbReference>
<dbReference type="GO" id="GO:0030288">
    <property type="term" value="C:outer membrane-bounded periplasmic space"/>
    <property type="evidence" value="ECO:0007669"/>
    <property type="project" value="UniProtKB-UniRule"/>
</dbReference>
<feature type="compositionally biased region" description="Low complexity" evidence="2">
    <location>
        <begin position="125"/>
        <end position="138"/>
    </location>
</feature>
<keyword evidence="1" id="KW-0132">Cell division</keyword>
<feature type="compositionally biased region" description="Low complexity" evidence="2">
    <location>
        <begin position="160"/>
        <end position="170"/>
    </location>
</feature>
<name>A0A6N6VL99_9HYPH</name>
<reference evidence="3 4" key="1">
    <citation type="submission" date="2019-09" db="EMBL/GenBank/DDBJ databases">
        <title>Parvibaculum sedimenti sp. nov., isolated from sediment.</title>
        <authorList>
            <person name="Wang Y."/>
        </authorList>
    </citation>
    <scope>NUCLEOTIDE SEQUENCE [LARGE SCALE GENOMIC DNA]</scope>
    <source>
        <strain evidence="3 4">HXT-9</strain>
    </source>
</reference>
<keyword evidence="1" id="KW-0131">Cell cycle</keyword>
<dbReference type="RefSeq" id="WP_152215655.1">
    <property type="nucleotide sequence ID" value="NZ_WESC01000005.1"/>
</dbReference>
<feature type="region of interest" description="Disordered" evidence="2">
    <location>
        <begin position="121"/>
        <end position="170"/>
    </location>
</feature>
<keyword evidence="1" id="KW-0732">Signal</keyword>
<comment type="subcellular location">
    <subcellularLocation>
        <location evidence="1">Periplasm</location>
    </subcellularLocation>
</comment>
<dbReference type="GO" id="GO:0043093">
    <property type="term" value="P:FtsZ-dependent cytokinesis"/>
    <property type="evidence" value="ECO:0007669"/>
    <property type="project" value="UniProtKB-UniRule"/>
</dbReference>
<comment type="caution">
    <text evidence="3">The sequence shown here is derived from an EMBL/GenBank/DDBJ whole genome shotgun (WGS) entry which is preliminary data.</text>
</comment>
<dbReference type="AlphaFoldDB" id="A0A6N6VL99"/>
<evidence type="ECO:0000313" key="3">
    <source>
        <dbReference type="EMBL" id="KAB7740813.1"/>
    </source>
</evidence>
<accession>A0A6N6VL99</accession>
<keyword evidence="4" id="KW-1185">Reference proteome</keyword>
<dbReference type="Gene3D" id="1.25.40.10">
    <property type="entry name" value="Tetratricopeptide repeat domain"/>
    <property type="match status" value="1"/>
</dbReference>
<dbReference type="Pfam" id="PF13174">
    <property type="entry name" value="TPR_6"/>
    <property type="match status" value="1"/>
</dbReference>
<keyword evidence="1" id="KW-0574">Periplasm</keyword>
<dbReference type="InterPro" id="IPR011990">
    <property type="entry name" value="TPR-like_helical_dom_sf"/>
</dbReference>
<gene>
    <name evidence="3" type="primary">ybgF</name>
    <name evidence="1" type="synonym">cpoB</name>
    <name evidence="3" type="ORF">F2P47_07145</name>
</gene>
<proteinExistence type="inferred from homology"/>
<dbReference type="InterPro" id="IPR019734">
    <property type="entry name" value="TPR_rpt"/>
</dbReference>
<feature type="compositionally biased region" description="Gly residues" evidence="2">
    <location>
        <begin position="51"/>
        <end position="66"/>
    </location>
</feature>
<comment type="similarity">
    <text evidence="1">Belongs to the CpoB family.</text>
</comment>
<dbReference type="EMBL" id="WESC01000005">
    <property type="protein sequence ID" value="KAB7740813.1"/>
    <property type="molecule type" value="Genomic_DNA"/>
</dbReference>
<evidence type="ECO:0000313" key="4">
    <source>
        <dbReference type="Proteomes" id="UP000468901"/>
    </source>
</evidence>
<dbReference type="Pfam" id="PF13432">
    <property type="entry name" value="TPR_16"/>
    <property type="match status" value="1"/>
</dbReference>
<protein>
    <recommendedName>
        <fullName evidence="1">Cell division coordinator CpoB</fullName>
    </recommendedName>
</protein>
<evidence type="ECO:0000256" key="1">
    <source>
        <dbReference type="HAMAP-Rule" id="MF_02066"/>
    </source>
</evidence>
<feature type="signal peptide" evidence="1">
    <location>
        <begin position="1"/>
        <end position="28"/>
    </location>
</feature>
<feature type="region of interest" description="Disordered" evidence="2">
    <location>
        <begin position="44"/>
        <end position="75"/>
    </location>
</feature>
<comment type="function">
    <text evidence="1">Mediates coordination of peptidoglycan synthesis and outer membrane constriction during cell division.</text>
</comment>
<sequence precursor="true">MTKANFLVMAGFTALVGMPVLVPLSAAADDSDLRAINNRLDRLERSVNDMQGGGYSGDGGSSGGGSAPSADTTVRLNDIEDQIRTLTGRVEELSHRIDQTSQDLQTFKADVDLRFQDIHQGGGAAAPAAGQGAAAAPATGPIMNDDTAPAGASAPRQLTPPGAAAPAQQPVAAPAAVLPNGTPQVQYDFAIDLLKRGQFPQARDALKQFLAEHPKDALAGNAQYWLGETYYVQGQYKDAADSFLKGYTTYSKSAKAPDSLLKLGMTLNQLGQKDAACATFGQLKEQFPQAAPAVVARAKQERQKSGC</sequence>